<dbReference type="EMBL" id="FR824234">
    <property type="protein sequence ID" value="CCA23302.1"/>
    <property type="molecule type" value="Genomic_DNA"/>
</dbReference>
<reference evidence="1" key="1">
    <citation type="journal article" date="2011" name="PLoS Biol.">
        <title>Gene gain and loss during evolution of obligate parasitism in the white rust pathogen of Arabidopsis thaliana.</title>
        <authorList>
            <person name="Kemen E."/>
            <person name="Gardiner A."/>
            <person name="Schultz-Larsen T."/>
            <person name="Kemen A.C."/>
            <person name="Balmuth A.L."/>
            <person name="Robert-Seilaniantz A."/>
            <person name="Bailey K."/>
            <person name="Holub E."/>
            <person name="Studholme D.J."/>
            <person name="Maclean D."/>
            <person name="Jones J.D."/>
        </authorList>
    </citation>
    <scope>NUCLEOTIDE SEQUENCE</scope>
</reference>
<dbReference type="EMBL" id="FR824280">
    <property type="protein sequence ID" value="CCA24361.1"/>
    <property type="molecule type" value="Genomic_DNA"/>
</dbReference>
<evidence type="ECO:0000313" key="1">
    <source>
        <dbReference type="EMBL" id="CCA23302.1"/>
    </source>
</evidence>
<dbReference type="AlphaFoldDB" id="F0WPQ1"/>
<sequence>MIELFSAMHADDVMFTEFTDFEDVNNLFTSGSDYFFVSRSQKCRSHKLFKSMSVALSNRNYVASATLSQPMNTFLSNPKRWSWISKLP</sequence>
<reference evidence="1" key="2">
    <citation type="submission" date="2011-02" db="EMBL/GenBank/DDBJ databases">
        <authorList>
            <person name="MacLean D."/>
        </authorList>
    </citation>
    <scope>NUCLEOTIDE SEQUENCE</scope>
</reference>
<name>F0WPQ1_9STRA</name>
<gene>
    <name evidence="1" type="primary">AlNc14C189G8393</name>
    <name evidence="2" type="synonym">AlNc14C235G9379</name>
    <name evidence="1" type="ORF">ALNC14_094450</name>
    <name evidence="2" type="ORF">ALNC14_105050</name>
</gene>
<evidence type="ECO:0000313" key="2">
    <source>
        <dbReference type="EMBL" id="CCA24361.1"/>
    </source>
</evidence>
<proteinExistence type="predicted"/>
<protein>
    <submittedName>
        <fullName evidence="1">AlNc14C189G8393 protein</fullName>
    </submittedName>
    <submittedName>
        <fullName evidence="2">AlNc14C235G9379 protein</fullName>
    </submittedName>
</protein>
<organism evidence="1">
    <name type="scientific">Albugo laibachii Nc14</name>
    <dbReference type="NCBI Taxonomy" id="890382"/>
    <lineage>
        <taxon>Eukaryota</taxon>
        <taxon>Sar</taxon>
        <taxon>Stramenopiles</taxon>
        <taxon>Oomycota</taxon>
        <taxon>Peronosporomycetes</taxon>
        <taxon>Albuginales</taxon>
        <taxon>Albuginaceae</taxon>
        <taxon>Albugo</taxon>
    </lineage>
</organism>
<dbReference type="HOGENOM" id="CLU_2473629_0_0_1"/>
<accession>F0WPQ1</accession>